<accession>A0A7X2S4Z7</accession>
<evidence type="ECO:0000313" key="3">
    <source>
        <dbReference type="EMBL" id="MTH53350.1"/>
    </source>
</evidence>
<dbReference type="SUPFAM" id="SSF56281">
    <property type="entry name" value="Metallo-hydrolase/oxidoreductase"/>
    <property type="match status" value="1"/>
</dbReference>
<dbReference type="PANTHER" id="PTHR46018">
    <property type="entry name" value="ZINC PHOSPHODIESTERASE ELAC PROTEIN 1"/>
    <property type="match status" value="1"/>
</dbReference>
<dbReference type="InterPro" id="IPR036866">
    <property type="entry name" value="RibonucZ/Hydroxyglut_hydro"/>
</dbReference>
<dbReference type="EMBL" id="WMIB01000005">
    <property type="protein sequence ID" value="MTH53350.1"/>
    <property type="molecule type" value="Genomic_DNA"/>
</dbReference>
<proteinExistence type="predicted"/>
<dbReference type="CDD" id="cd07716">
    <property type="entry name" value="RNaseZ_short-form-like_MBL-fold"/>
    <property type="match status" value="1"/>
</dbReference>
<reference evidence="3 4" key="1">
    <citation type="journal article" date="2017" name="Int. J. Syst. Evol. Microbiol.">
        <title>Bacillus mangrovi sp. nov., isolated from a sediment sample from a mangrove forest.</title>
        <authorList>
            <person name="Gupta V."/>
            <person name="Singh P.K."/>
            <person name="Korpole S."/>
            <person name="Tanuku N.R.S."/>
            <person name="Pinnaka A.K."/>
        </authorList>
    </citation>
    <scope>NUCLEOTIDE SEQUENCE [LARGE SCALE GENOMIC DNA]</scope>
    <source>
        <strain evidence="3 4">KCTC 33872</strain>
    </source>
</reference>
<keyword evidence="4" id="KW-1185">Reference proteome</keyword>
<evidence type="ECO:0000259" key="2">
    <source>
        <dbReference type="SMART" id="SM00849"/>
    </source>
</evidence>
<name>A0A7X2S4Z7_9BACI</name>
<evidence type="ECO:0000256" key="1">
    <source>
        <dbReference type="ARBA" id="ARBA00022833"/>
    </source>
</evidence>
<protein>
    <submittedName>
        <fullName evidence="3">MBL fold metallo-hydrolase</fullName>
    </submittedName>
</protein>
<dbReference type="InterPro" id="IPR001279">
    <property type="entry name" value="Metallo-B-lactamas"/>
</dbReference>
<dbReference type="SMART" id="SM00849">
    <property type="entry name" value="Lactamase_B"/>
    <property type="match status" value="1"/>
</dbReference>
<dbReference type="AlphaFoldDB" id="A0A7X2S4Z7"/>
<dbReference type="Proteomes" id="UP000434639">
    <property type="component" value="Unassembled WGS sequence"/>
</dbReference>
<dbReference type="OrthoDB" id="9794898at2"/>
<dbReference type="GO" id="GO:0042781">
    <property type="term" value="F:3'-tRNA processing endoribonuclease activity"/>
    <property type="evidence" value="ECO:0007669"/>
    <property type="project" value="TreeGrafter"/>
</dbReference>
<dbReference type="Pfam" id="PF12706">
    <property type="entry name" value="Lactamase_B_2"/>
    <property type="match status" value="1"/>
</dbReference>
<comment type="caution">
    <text evidence="3">The sequence shown here is derived from an EMBL/GenBank/DDBJ whole genome shotgun (WGS) entry which is preliminary data.</text>
</comment>
<dbReference type="RefSeq" id="WP_155111871.1">
    <property type="nucleotide sequence ID" value="NZ_WMIB01000005.1"/>
</dbReference>
<evidence type="ECO:0000313" key="4">
    <source>
        <dbReference type="Proteomes" id="UP000434639"/>
    </source>
</evidence>
<feature type="domain" description="Metallo-beta-lactamase" evidence="2">
    <location>
        <begin position="18"/>
        <end position="211"/>
    </location>
</feature>
<gene>
    <name evidence="3" type="ORF">GKZ89_07970</name>
</gene>
<dbReference type="Gene3D" id="3.60.15.10">
    <property type="entry name" value="Ribonuclease Z/Hydroxyacylglutathione hydrolase-like"/>
    <property type="match status" value="1"/>
</dbReference>
<sequence>MKLTVIGHWGGYPGPGGASAGYLLQKDGYSLLLDCGSAVLSNLQEYIELKNLDAVLVSHYHHDHVADIGPLQYARLVAGFLEEGLPSLPIYGHTGDKDGFSRLSYKNAAHGVQYNPGSQLEIGPFRITFLKTDHPAECYAFRITDGEKVLVYTADTSFKEELLSFAESADLLITECNFYAGQDGKSAGHMNSLDAASLAEKAGVKQCVLTHLPHFGNHEDLIAQAKTIYKRPLVLASKGWTWNA</sequence>
<organism evidence="3 4">
    <name type="scientific">Metabacillus mangrovi</name>
    <dbReference type="NCBI Taxonomy" id="1491830"/>
    <lineage>
        <taxon>Bacteria</taxon>
        <taxon>Bacillati</taxon>
        <taxon>Bacillota</taxon>
        <taxon>Bacilli</taxon>
        <taxon>Bacillales</taxon>
        <taxon>Bacillaceae</taxon>
        <taxon>Metabacillus</taxon>
    </lineage>
</organism>
<keyword evidence="3" id="KW-0378">Hydrolase</keyword>
<dbReference type="PANTHER" id="PTHR46018:SF4">
    <property type="entry name" value="METALLO-HYDROLASE YHFI-RELATED"/>
    <property type="match status" value="1"/>
</dbReference>
<keyword evidence="1" id="KW-0862">Zinc</keyword>